<proteinExistence type="predicted"/>
<reference evidence="2" key="1">
    <citation type="submission" date="2020-05" db="EMBL/GenBank/DDBJ databases">
        <authorList>
            <person name="Chiriac C."/>
            <person name="Salcher M."/>
            <person name="Ghai R."/>
            <person name="Kavagutti S V."/>
        </authorList>
    </citation>
    <scope>NUCLEOTIDE SEQUENCE</scope>
</reference>
<dbReference type="AlphaFoldDB" id="A0A6J7LBE1"/>
<dbReference type="GO" id="GO:0005509">
    <property type="term" value="F:calcium ion binding"/>
    <property type="evidence" value="ECO:0007669"/>
    <property type="project" value="InterPro"/>
</dbReference>
<evidence type="ECO:0000313" key="2">
    <source>
        <dbReference type="EMBL" id="CAB4965407.1"/>
    </source>
</evidence>
<sequence>MGQRIGSKVVVGVALAVVAALGTTQPGAGASAAPGAAGNPCPVIPVSGGSASMLPQDGCDMDGDGAGDTWDNCIDIYNPGQQDSDGDGRGDACDWDDPPTTPPTTTQPPSSPPPTTQPPSSPPPTAPSPTATATSTVTAIPNPVPTAATGCQTSCAYSRKVGLRVKGKRLKGTVSSSADGCRSGATVTLWRTARKADRKLVVLTTRHSGTFATKRPARAGSYYVTVTSPEQPLCAPARSRAVTVERR</sequence>
<protein>
    <submittedName>
        <fullName evidence="2">Unannotated protein</fullName>
    </submittedName>
</protein>
<dbReference type="InterPro" id="IPR028974">
    <property type="entry name" value="TSP_type-3_rpt"/>
</dbReference>
<feature type="compositionally biased region" description="Pro residues" evidence="1">
    <location>
        <begin position="99"/>
        <end position="127"/>
    </location>
</feature>
<dbReference type="EMBL" id="CAFBMW010000053">
    <property type="protein sequence ID" value="CAB4965407.1"/>
    <property type="molecule type" value="Genomic_DNA"/>
</dbReference>
<dbReference type="SUPFAM" id="SSF103647">
    <property type="entry name" value="TSP type-3 repeat"/>
    <property type="match status" value="1"/>
</dbReference>
<name>A0A6J7LBE1_9ZZZZ</name>
<feature type="region of interest" description="Disordered" evidence="1">
    <location>
        <begin position="70"/>
        <end position="145"/>
    </location>
</feature>
<evidence type="ECO:0000256" key="1">
    <source>
        <dbReference type="SAM" id="MobiDB-lite"/>
    </source>
</evidence>
<accession>A0A6J7LBE1</accession>
<gene>
    <name evidence="2" type="ORF">UFOPK3662_03697</name>
</gene>
<dbReference type="Gene3D" id="4.10.1080.10">
    <property type="entry name" value="TSP type-3 repeat"/>
    <property type="match status" value="1"/>
</dbReference>
<organism evidence="2">
    <name type="scientific">freshwater metagenome</name>
    <dbReference type="NCBI Taxonomy" id="449393"/>
    <lineage>
        <taxon>unclassified sequences</taxon>
        <taxon>metagenomes</taxon>
        <taxon>ecological metagenomes</taxon>
    </lineage>
</organism>